<evidence type="ECO:0000313" key="3">
    <source>
        <dbReference type="Proteomes" id="UP000243342"/>
    </source>
</evidence>
<dbReference type="InterPro" id="IPR016181">
    <property type="entry name" value="Acyl_CoA_acyltransferase"/>
</dbReference>
<proteinExistence type="predicted"/>
<dbReference type="Gene3D" id="3.40.630.30">
    <property type="match status" value="1"/>
</dbReference>
<name>A0A1J7B9V8_9ACTN</name>
<dbReference type="SUPFAM" id="SSF55729">
    <property type="entry name" value="Acyl-CoA N-acyltransferases (Nat)"/>
    <property type="match status" value="1"/>
</dbReference>
<evidence type="ECO:0000259" key="1">
    <source>
        <dbReference type="PROSITE" id="PS51186"/>
    </source>
</evidence>
<dbReference type="InterPro" id="IPR000182">
    <property type="entry name" value="GNAT_dom"/>
</dbReference>
<dbReference type="PROSITE" id="PS51186">
    <property type="entry name" value="GNAT"/>
    <property type="match status" value="1"/>
</dbReference>
<dbReference type="EMBL" id="MLCF01000154">
    <property type="protein sequence ID" value="OIV35435.1"/>
    <property type="molecule type" value="Genomic_DNA"/>
</dbReference>
<accession>A0A1J7B9V8</accession>
<dbReference type="Proteomes" id="UP000243342">
    <property type="component" value="Unassembled WGS sequence"/>
</dbReference>
<sequence length="281" mass="30113">MRPFARADEFGVLELINADQVPGQPEVTAAQLAEAVAGRSPNDSGWWEELDAPVTVVAVEGGAVVGVVSFAVRAKDRTGLILWLHCREREDVAAALVAYAVDALAGCARLEAFTLSSALVVALEGLPVRHRAVTHEALLAAGFVGADLWAYMRAELPLSLPRLDAGVRYERMAGDEWELSLMEGRTRVAKAQVGLPVAGTGVLWWISTRRRARGRGYGRVVLGAAGALLADLGAREVVLVVDDDAPEDQGRSRVAAKRMYRGAGFVEVDRLFSYTRHGGDG</sequence>
<feature type="domain" description="N-acetyltransferase" evidence="1">
    <location>
        <begin position="128"/>
        <end position="281"/>
    </location>
</feature>
<evidence type="ECO:0000313" key="2">
    <source>
        <dbReference type="EMBL" id="OIV35435.1"/>
    </source>
</evidence>
<reference evidence="2 3" key="1">
    <citation type="submission" date="2016-10" db="EMBL/GenBank/DDBJ databases">
        <title>Genome sequence of Streptomyces gilvigriseus MUSC 26.</title>
        <authorList>
            <person name="Lee L.-H."/>
            <person name="Ser H.-L."/>
        </authorList>
    </citation>
    <scope>NUCLEOTIDE SEQUENCE [LARGE SCALE GENOMIC DNA]</scope>
    <source>
        <strain evidence="2 3">MUSC 26</strain>
    </source>
</reference>
<comment type="caution">
    <text evidence="2">The sequence shown here is derived from an EMBL/GenBank/DDBJ whole genome shotgun (WGS) entry which is preliminary data.</text>
</comment>
<dbReference type="GO" id="GO:0016747">
    <property type="term" value="F:acyltransferase activity, transferring groups other than amino-acyl groups"/>
    <property type="evidence" value="ECO:0007669"/>
    <property type="project" value="InterPro"/>
</dbReference>
<gene>
    <name evidence="2" type="ORF">BIV57_21575</name>
</gene>
<dbReference type="AlphaFoldDB" id="A0A1J7B9V8"/>
<organism evidence="2 3">
    <name type="scientific">Mangrovactinospora gilvigrisea</name>
    <dbReference type="NCBI Taxonomy" id="1428644"/>
    <lineage>
        <taxon>Bacteria</taxon>
        <taxon>Bacillati</taxon>
        <taxon>Actinomycetota</taxon>
        <taxon>Actinomycetes</taxon>
        <taxon>Kitasatosporales</taxon>
        <taxon>Streptomycetaceae</taxon>
        <taxon>Mangrovactinospora</taxon>
    </lineage>
</organism>
<keyword evidence="3" id="KW-1185">Reference proteome</keyword>
<protein>
    <recommendedName>
        <fullName evidence="1">N-acetyltransferase domain-containing protein</fullName>
    </recommendedName>
</protein>
<dbReference type="OrthoDB" id="3499143at2"/>